<keyword evidence="2" id="KW-1185">Reference proteome</keyword>
<dbReference type="PRINTS" id="PR00081">
    <property type="entry name" value="GDHRDH"/>
</dbReference>
<dbReference type="Proteomes" id="UP000279259">
    <property type="component" value="Unassembled WGS sequence"/>
</dbReference>
<dbReference type="EMBL" id="RSCD01000006">
    <property type="protein sequence ID" value="RSH92175.1"/>
    <property type="molecule type" value="Genomic_DNA"/>
</dbReference>
<dbReference type="InterPro" id="IPR036291">
    <property type="entry name" value="NAD(P)-bd_dom_sf"/>
</dbReference>
<dbReference type="InterPro" id="IPR002347">
    <property type="entry name" value="SDR_fam"/>
</dbReference>
<reference evidence="1 2" key="1">
    <citation type="submission" date="2018-11" db="EMBL/GenBank/DDBJ databases">
        <title>Genome sequence of Saitozyma podzolica DSM 27192.</title>
        <authorList>
            <person name="Aliyu H."/>
            <person name="Gorte O."/>
            <person name="Ochsenreither K."/>
        </authorList>
    </citation>
    <scope>NUCLEOTIDE SEQUENCE [LARGE SCALE GENOMIC DNA]</scope>
    <source>
        <strain evidence="1 2">DSM 27192</strain>
    </source>
</reference>
<comment type="caution">
    <text evidence="1">The sequence shown here is derived from an EMBL/GenBank/DDBJ whole genome shotgun (WGS) entry which is preliminary data.</text>
</comment>
<dbReference type="PANTHER" id="PTHR43431">
    <property type="entry name" value="OXIDOREDUCTASE, SHORT CHAIN DEHYDROGENASE/REDUCTASE FAMILY (AFU_ORTHOLOGUE AFUA_5G14000)"/>
    <property type="match status" value="1"/>
</dbReference>
<protein>
    <submittedName>
        <fullName evidence="1">Uncharacterized protein</fullName>
    </submittedName>
</protein>
<sequence length="241" mass="25621">MSSRIAVIFGAGPGLGAALAQSLGSSTHNVLLLSRSLPGSLPKLGLQIPDAESRVLACSSDGSPDSLKAALEQARSKWPKGKFDVGISNAGPKYSVGGFLDQKEELARQNMEVFMGSAWNFAQALIPLMLKDGGGSLLFTGATMSLRGGANFSISAPTAFARRGLSQSLAREFGPKGIHVAHVIVDGIIETERIKGMMGEAKGEATRLEPKDIAQTFVALINQPKSAWTYELDLRPMHEKW</sequence>
<dbReference type="OrthoDB" id="5399006at2759"/>
<name>A0A427YM57_9TREE</name>
<accession>A0A427YM57</accession>
<gene>
    <name evidence="1" type="ORF">EHS25_008590</name>
</gene>
<dbReference type="Gene3D" id="3.40.50.720">
    <property type="entry name" value="NAD(P)-binding Rossmann-like Domain"/>
    <property type="match status" value="1"/>
</dbReference>
<dbReference type="STRING" id="1890683.A0A427YM57"/>
<evidence type="ECO:0000313" key="1">
    <source>
        <dbReference type="EMBL" id="RSH92175.1"/>
    </source>
</evidence>
<dbReference type="PANTHER" id="PTHR43431:SF7">
    <property type="entry name" value="OXIDOREDUCTASE, SHORT CHAIN DEHYDROGENASE_REDUCTASE FAMILY (AFU_ORTHOLOGUE AFUA_5G14000)"/>
    <property type="match status" value="1"/>
</dbReference>
<organism evidence="1 2">
    <name type="scientific">Saitozyma podzolica</name>
    <dbReference type="NCBI Taxonomy" id="1890683"/>
    <lineage>
        <taxon>Eukaryota</taxon>
        <taxon>Fungi</taxon>
        <taxon>Dikarya</taxon>
        <taxon>Basidiomycota</taxon>
        <taxon>Agaricomycotina</taxon>
        <taxon>Tremellomycetes</taxon>
        <taxon>Tremellales</taxon>
        <taxon>Trimorphomycetaceae</taxon>
        <taxon>Saitozyma</taxon>
    </lineage>
</organism>
<dbReference type="SUPFAM" id="SSF51735">
    <property type="entry name" value="NAD(P)-binding Rossmann-fold domains"/>
    <property type="match status" value="1"/>
</dbReference>
<dbReference type="Pfam" id="PF00106">
    <property type="entry name" value="adh_short"/>
    <property type="match status" value="1"/>
</dbReference>
<evidence type="ECO:0000313" key="2">
    <source>
        <dbReference type="Proteomes" id="UP000279259"/>
    </source>
</evidence>
<proteinExistence type="predicted"/>
<dbReference type="AlphaFoldDB" id="A0A427YM57"/>